<sequence length="915" mass="97881">MNADPTVVDAPDGYPEGWQFDTVLKDGKTVRIRPIVASDGDGLQQLVRGMSNQSAYHRFFRVKHELSESELEYFTVLDYADRMAFVAIAAGELIGVGRYDRQREGTVAEVAFAVAEGHQGRGVASQLIQHLTNYARTQGIDQFSAYVLADNHSMMRVFRNAGFQMERSFEAGVYTVKFPTEESAERWEIETQRERRAVAASMMPIFYPHSVAVIGASRNPASIGGRLFRNLLKGEFTGPVFPINPKASVVRSVKAYKSVLDVPDPIDLAFISVPAEFVVGVAKECAEKGVKGLVVITAGFGETGAAGRVLEQELLDIVRSSGMRMVGPNCMGILNTDPVVSIDGQFGPISPPRGNVAMSSQSGALGIAILDYAKRLNIGISSFVSVGNKADVSGNDLLLFWEDDPSTDVILLYLESFGNPHRFSRLARRIARKKPIVVVKSGRSAAGARAASSHTGSLASSDTAVDALFRQAGVIRLDTLESMFDVTSLLANQPLPKGRRVGVLTNAGGPAILAVDALEAQGLDVVEFSDSLRESIQNILSPDASVTNPVDMIASAGPSQYAACLSLMLDSAEIDAVLVIFIPASSDGVVDTAQAIRNTADAYQGDKTILAVYMSSDGAPDELSGGTNKIPTYPFPEPAALALSKAVGYAEWREKDHGHVVELDGVDRERARAIVDAGIARLMDPDGLWLEPAEVDGILDAYGISLPVSRVVTTADDAVSVWSQVGGPVVLKVVAPSALHKSDIGGVALDLDSESAVRDAYEAVTSVVADAEGVLVQEFVGGGHEVLIGMTDDPNFGPLIVFGLGGVFVELIGDVSFRIHPITSVDARDMIQEVKSARLLEGYRGGDPGDIPAVRDTLLRVSALVEDLPEIVEMDLNPVKVRLPGSGVSVVDARMRIRSVGDRWVPNRRDIPSEI</sequence>
<name>A0A3B0SF20_9ZZZZ</name>
<dbReference type="Gene3D" id="3.40.50.261">
    <property type="entry name" value="Succinyl-CoA synthetase domains"/>
    <property type="match status" value="2"/>
</dbReference>
<dbReference type="InterPro" id="IPR032875">
    <property type="entry name" value="Succ_CoA_lig_flav_dom"/>
</dbReference>
<dbReference type="InterPro" id="IPR051538">
    <property type="entry name" value="Acyl-CoA_Synth/Transferase"/>
</dbReference>
<dbReference type="Pfam" id="PF13380">
    <property type="entry name" value="CoA_binding_2"/>
    <property type="match status" value="1"/>
</dbReference>
<dbReference type="GO" id="GO:0046872">
    <property type="term" value="F:metal ion binding"/>
    <property type="evidence" value="ECO:0007669"/>
    <property type="project" value="InterPro"/>
</dbReference>
<keyword evidence="3" id="KW-0067">ATP-binding</keyword>
<dbReference type="SUPFAM" id="SSF55729">
    <property type="entry name" value="Acyl-CoA N-acyltransferases (Nat)"/>
    <property type="match status" value="1"/>
</dbReference>
<evidence type="ECO:0000256" key="2">
    <source>
        <dbReference type="ARBA" id="ARBA00022741"/>
    </source>
</evidence>
<dbReference type="EMBL" id="UOEK01000302">
    <property type="protein sequence ID" value="VAW04851.1"/>
    <property type="molecule type" value="Genomic_DNA"/>
</dbReference>
<dbReference type="SMART" id="SM00881">
    <property type="entry name" value="CoA_binding"/>
    <property type="match status" value="1"/>
</dbReference>
<feature type="domain" description="N-acetyltransferase" evidence="5">
    <location>
        <begin position="30"/>
        <end position="185"/>
    </location>
</feature>
<dbReference type="Gene3D" id="3.30.470.20">
    <property type="entry name" value="ATP-grasp fold, B domain"/>
    <property type="match status" value="1"/>
</dbReference>
<keyword evidence="6" id="KW-0808">Transferase</keyword>
<dbReference type="Pfam" id="PF13549">
    <property type="entry name" value="ATP-grasp_5"/>
    <property type="match status" value="1"/>
</dbReference>
<dbReference type="InterPro" id="IPR016181">
    <property type="entry name" value="Acyl_CoA_acyltransferase"/>
</dbReference>
<proteinExistence type="predicted"/>
<keyword evidence="6" id="KW-0012">Acyltransferase</keyword>
<dbReference type="PROSITE" id="PS50975">
    <property type="entry name" value="ATP_GRASP"/>
    <property type="match status" value="1"/>
</dbReference>
<dbReference type="PANTHER" id="PTHR43334">
    <property type="entry name" value="ACETATE--COA LIGASE [ADP-FORMING]"/>
    <property type="match status" value="1"/>
</dbReference>
<dbReference type="SUPFAM" id="SSF52210">
    <property type="entry name" value="Succinyl-CoA synthetase domains"/>
    <property type="match status" value="2"/>
</dbReference>
<dbReference type="InterPro" id="IPR043938">
    <property type="entry name" value="Ligase_CoA_dom"/>
</dbReference>
<dbReference type="GO" id="GO:0043758">
    <property type="term" value="F:acetate-CoA ligase (ADP-forming) activity"/>
    <property type="evidence" value="ECO:0007669"/>
    <property type="project" value="InterPro"/>
</dbReference>
<reference evidence="6" key="1">
    <citation type="submission" date="2018-06" db="EMBL/GenBank/DDBJ databases">
        <authorList>
            <person name="Zhirakovskaya E."/>
        </authorList>
    </citation>
    <scope>NUCLEOTIDE SEQUENCE</scope>
</reference>
<dbReference type="AlphaFoldDB" id="A0A3B0SF20"/>
<evidence type="ECO:0000259" key="5">
    <source>
        <dbReference type="PROSITE" id="PS51186"/>
    </source>
</evidence>
<evidence type="ECO:0000313" key="6">
    <source>
        <dbReference type="EMBL" id="VAW04851.1"/>
    </source>
</evidence>
<dbReference type="SUPFAM" id="SSF51735">
    <property type="entry name" value="NAD(P)-binding Rossmann-fold domains"/>
    <property type="match status" value="1"/>
</dbReference>
<dbReference type="CDD" id="cd04301">
    <property type="entry name" value="NAT_SF"/>
    <property type="match status" value="1"/>
</dbReference>
<accession>A0A3B0SF20</accession>
<dbReference type="InterPro" id="IPR013815">
    <property type="entry name" value="ATP_grasp_subdomain_1"/>
</dbReference>
<dbReference type="GO" id="GO:0016747">
    <property type="term" value="F:acyltransferase activity, transferring groups other than amino-acyl groups"/>
    <property type="evidence" value="ECO:0007669"/>
    <property type="project" value="InterPro"/>
</dbReference>
<dbReference type="Pfam" id="PF00583">
    <property type="entry name" value="Acetyltransf_1"/>
    <property type="match status" value="1"/>
</dbReference>
<evidence type="ECO:0000256" key="3">
    <source>
        <dbReference type="ARBA" id="ARBA00022840"/>
    </source>
</evidence>
<keyword evidence="2" id="KW-0547">Nucleotide-binding</keyword>
<dbReference type="Gene3D" id="3.40.50.720">
    <property type="entry name" value="NAD(P)-binding Rossmann-like Domain"/>
    <property type="match status" value="1"/>
</dbReference>
<dbReference type="GO" id="GO:0005524">
    <property type="term" value="F:ATP binding"/>
    <property type="evidence" value="ECO:0007669"/>
    <property type="project" value="UniProtKB-KW"/>
</dbReference>
<dbReference type="Pfam" id="PF19045">
    <property type="entry name" value="Ligase_CoA_2"/>
    <property type="match status" value="1"/>
</dbReference>
<dbReference type="PANTHER" id="PTHR43334:SF1">
    <property type="entry name" value="3-HYDROXYPROPIONATE--COA LIGASE [ADP-FORMING]"/>
    <property type="match status" value="1"/>
</dbReference>
<evidence type="ECO:0000256" key="1">
    <source>
        <dbReference type="ARBA" id="ARBA00022598"/>
    </source>
</evidence>
<dbReference type="InterPro" id="IPR000182">
    <property type="entry name" value="GNAT_dom"/>
</dbReference>
<dbReference type="InterPro" id="IPR011761">
    <property type="entry name" value="ATP-grasp"/>
</dbReference>
<dbReference type="InterPro" id="IPR003781">
    <property type="entry name" value="CoA-bd"/>
</dbReference>
<protein>
    <submittedName>
        <fullName evidence="6">Protein lysine acetyltransferase Pat</fullName>
        <ecNumber evidence="6">2.3.1.-</ecNumber>
    </submittedName>
</protein>
<gene>
    <name evidence="6" type="ORF">MNBD_ACTINO02-1839</name>
</gene>
<dbReference type="Gene3D" id="3.30.1490.20">
    <property type="entry name" value="ATP-grasp fold, A domain"/>
    <property type="match status" value="1"/>
</dbReference>
<feature type="domain" description="ATP-grasp" evidence="4">
    <location>
        <begin position="696"/>
        <end position="899"/>
    </location>
</feature>
<dbReference type="Pfam" id="PF13607">
    <property type="entry name" value="Succ_CoA_lig"/>
    <property type="match status" value="1"/>
</dbReference>
<dbReference type="InterPro" id="IPR036291">
    <property type="entry name" value="NAD(P)-bd_dom_sf"/>
</dbReference>
<dbReference type="PROSITE" id="PS51186">
    <property type="entry name" value="GNAT"/>
    <property type="match status" value="1"/>
</dbReference>
<dbReference type="SUPFAM" id="SSF56059">
    <property type="entry name" value="Glutathione synthetase ATP-binding domain-like"/>
    <property type="match status" value="1"/>
</dbReference>
<dbReference type="Gene3D" id="3.40.630.30">
    <property type="match status" value="1"/>
</dbReference>
<organism evidence="6">
    <name type="scientific">hydrothermal vent metagenome</name>
    <dbReference type="NCBI Taxonomy" id="652676"/>
    <lineage>
        <taxon>unclassified sequences</taxon>
        <taxon>metagenomes</taxon>
        <taxon>ecological metagenomes</taxon>
    </lineage>
</organism>
<keyword evidence="1" id="KW-0436">Ligase</keyword>
<evidence type="ECO:0000259" key="4">
    <source>
        <dbReference type="PROSITE" id="PS50975"/>
    </source>
</evidence>
<dbReference type="InterPro" id="IPR016102">
    <property type="entry name" value="Succinyl-CoA_synth-like"/>
</dbReference>
<dbReference type="EC" id="2.3.1.-" evidence="6"/>